<comment type="catalytic activity">
    <reaction evidence="12">
        <text>4-aminobutanoate(out) + n H(+)(in) = 4-aminobutanoate(in) + n H(+)(out)</text>
        <dbReference type="Rhea" id="RHEA:70979"/>
        <dbReference type="ChEBI" id="CHEBI:15378"/>
        <dbReference type="ChEBI" id="CHEBI:59888"/>
    </reaction>
</comment>
<evidence type="ECO:0000256" key="2">
    <source>
        <dbReference type="ARBA" id="ARBA00008066"/>
    </source>
</evidence>
<comment type="caution">
    <text evidence="19">The sequence shown here is derived from an EMBL/GenBank/DDBJ whole genome shotgun (WGS) entry which is preliminary data.</text>
</comment>
<evidence type="ECO:0000256" key="9">
    <source>
        <dbReference type="ARBA" id="ARBA00034106"/>
    </source>
</evidence>
<evidence type="ECO:0000256" key="17">
    <source>
        <dbReference type="SAM" id="Phobius"/>
    </source>
</evidence>
<feature type="domain" description="Amino acid transporter transmembrane" evidence="18">
    <location>
        <begin position="51"/>
        <end position="383"/>
    </location>
</feature>
<comment type="similarity">
    <text evidence="2">Belongs to the amino acid/polyamine transporter 2 family.</text>
</comment>
<keyword evidence="8" id="KW-0968">Cytoplasmic vesicle</keyword>
<feature type="transmembrane region" description="Helical" evidence="17">
    <location>
        <begin position="147"/>
        <end position="164"/>
    </location>
</feature>
<dbReference type="GO" id="GO:0030659">
    <property type="term" value="C:cytoplasmic vesicle membrane"/>
    <property type="evidence" value="ECO:0007669"/>
    <property type="project" value="UniProtKB-SubCell"/>
</dbReference>
<proteinExistence type="inferred from homology"/>
<comment type="catalytic activity">
    <reaction evidence="11">
        <text>glycine(out) + n H(+)(in) = glycine(in) + n H(+)(out)</text>
        <dbReference type="Rhea" id="RHEA:70983"/>
        <dbReference type="ChEBI" id="CHEBI:15378"/>
        <dbReference type="ChEBI" id="CHEBI:57305"/>
    </reaction>
</comment>
<dbReference type="EMBL" id="SOYY01000018">
    <property type="protein sequence ID" value="KAA0708939.1"/>
    <property type="molecule type" value="Genomic_DNA"/>
</dbReference>
<sequence length="388" mass="42686">MSLRRVESLWMKHFCAGDVEESQALVPRDDLAECSCDSPPDEDSDPLQRPKISTWEAGWNITNAIQGLFVLSLPFALHQSGYVGLVVLISAALICSYTGKILVSCLYEEDESGRPVRVRNTYEDIADACCGNICPGVGGKLVNAAQVVELTMTCLLYLVVGSNLMCHSLFFLPVTPATCSVITFLILLPCMLIRDLRAVSRLSFLCSLAQFLITFMVIGYCLGQSARWAGRGLSAVAVDFDGFQVSVGVIIFSYTSQIYLPQLEESMTDRRDFSRMMDCTHALGCVLKTAFSLLAFLTWGEETKEVITDNLPAAVSLMVNVCLLVKALLSYPLPFYAAAEILQNSVLKTDTSSGHVTERQTLLLRASLLILILVMSLYVPHFSHCSWV</sequence>
<dbReference type="GO" id="GO:0098793">
    <property type="term" value="C:presynapse"/>
    <property type="evidence" value="ECO:0007669"/>
    <property type="project" value="UniProtKB-SubCell"/>
</dbReference>
<evidence type="ECO:0000256" key="10">
    <source>
        <dbReference type="ARBA" id="ARBA00035892"/>
    </source>
</evidence>
<evidence type="ECO:0000256" key="15">
    <source>
        <dbReference type="ARBA" id="ARBA00042394"/>
    </source>
</evidence>
<feature type="transmembrane region" description="Helical" evidence="17">
    <location>
        <begin position="311"/>
        <end position="329"/>
    </location>
</feature>
<feature type="transmembrane region" description="Helical" evidence="17">
    <location>
        <begin position="170"/>
        <end position="190"/>
    </location>
</feature>
<evidence type="ECO:0000313" key="19">
    <source>
        <dbReference type="EMBL" id="KAA0708939.1"/>
    </source>
</evidence>
<evidence type="ECO:0000256" key="7">
    <source>
        <dbReference type="ARBA" id="ARBA00023136"/>
    </source>
</evidence>
<evidence type="ECO:0000313" key="20">
    <source>
        <dbReference type="Proteomes" id="UP000324632"/>
    </source>
</evidence>
<dbReference type="Pfam" id="PF01490">
    <property type="entry name" value="Aa_trans"/>
    <property type="match status" value="1"/>
</dbReference>
<keyword evidence="20" id="KW-1185">Reference proteome</keyword>
<evidence type="ECO:0000256" key="8">
    <source>
        <dbReference type="ARBA" id="ARBA00023329"/>
    </source>
</evidence>
<evidence type="ECO:0000256" key="3">
    <source>
        <dbReference type="ARBA" id="ARBA00022448"/>
    </source>
</evidence>
<evidence type="ECO:0000256" key="4">
    <source>
        <dbReference type="ARBA" id="ARBA00022692"/>
    </source>
</evidence>
<evidence type="ECO:0000256" key="11">
    <source>
        <dbReference type="ARBA" id="ARBA00035961"/>
    </source>
</evidence>
<dbReference type="AlphaFoldDB" id="A0A5A9NJ49"/>
<keyword evidence="3" id="KW-0813">Transport</keyword>
<feature type="transmembrane region" description="Helical" evidence="17">
    <location>
        <begin position="82"/>
        <end position="107"/>
    </location>
</feature>
<feature type="transmembrane region" description="Helical" evidence="17">
    <location>
        <begin position="362"/>
        <end position="379"/>
    </location>
</feature>
<evidence type="ECO:0000256" key="14">
    <source>
        <dbReference type="ARBA" id="ARBA00041574"/>
    </source>
</evidence>
<feature type="transmembrane region" description="Helical" evidence="17">
    <location>
        <begin position="202"/>
        <end position="222"/>
    </location>
</feature>
<dbReference type="PANTHER" id="PTHR22950">
    <property type="entry name" value="AMINO ACID TRANSPORTER"/>
    <property type="match status" value="1"/>
</dbReference>
<evidence type="ECO:0000256" key="5">
    <source>
        <dbReference type="ARBA" id="ARBA00022775"/>
    </source>
</evidence>
<dbReference type="GO" id="GO:0005774">
    <property type="term" value="C:vacuolar membrane"/>
    <property type="evidence" value="ECO:0007669"/>
    <property type="project" value="TreeGrafter"/>
</dbReference>
<evidence type="ECO:0000259" key="18">
    <source>
        <dbReference type="Pfam" id="PF01490"/>
    </source>
</evidence>
<name>A0A5A9NJ49_9TELE</name>
<organism evidence="19 20">
    <name type="scientific">Triplophysa tibetana</name>
    <dbReference type="NCBI Taxonomy" id="1572043"/>
    <lineage>
        <taxon>Eukaryota</taxon>
        <taxon>Metazoa</taxon>
        <taxon>Chordata</taxon>
        <taxon>Craniata</taxon>
        <taxon>Vertebrata</taxon>
        <taxon>Euteleostomi</taxon>
        <taxon>Actinopterygii</taxon>
        <taxon>Neopterygii</taxon>
        <taxon>Teleostei</taxon>
        <taxon>Ostariophysi</taxon>
        <taxon>Cypriniformes</taxon>
        <taxon>Nemacheilidae</taxon>
        <taxon>Triplophysa</taxon>
    </lineage>
</organism>
<protein>
    <recommendedName>
        <fullName evidence="13">Vesicular inhibitory amino acid transporter</fullName>
    </recommendedName>
    <alternativeName>
        <fullName evidence="14">Solute carrier family 32 member 1</fullName>
    </alternativeName>
    <alternativeName>
        <fullName evidence="15">Vesicular GABA transporter</fullName>
    </alternativeName>
</protein>
<keyword evidence="7 17" id="KW-0472">Membrane</keyword>
<evidence type="ECO:0000256" key="12">
    <source>
        <dbReference type="ARBA" id="ARBA00036440"/>
    </source>
</evidence>
<reference evidence="19 20" key="1">
    <citation type="journal article" date="2019" name="Mol. Ecol. Resour.">
        <title>Chromosome-level genome assembly of Triplophysa tibetana, a fish adapted to the harsh high-altitude environment of the Tibetan Plateau.</title>
        <authorList>
            <person name="Yang X."/>
            <person name="Liu H."/>
            <person name="Ma Z."/>
            <person name="Zou Y."/>
            <person name="Zou M."/>
            <person name="Mao Y."/>
            <person name="Li X."/>
            <person name="Wang H."/>
            <person name="Chen T."/>
            <person name="Wang W."/>
            <person name="Yang R."/>
        </authorList>
    </citation>
    <scope>NUCLEOTIDE SEQUENCE [LARGE SCALE GENOMIC DNA]</scope>
    <source>
        <strain evidence="19">TTIB1903HZAU</strain>
        <tissue evidence="19">Muscle</tissue>
    </source>
</reference>
<dbReference type="InterPro" id="IPR013057">
    <property type="entry name" value="AA_transpt_TM"/>
</dbReference>
<keyword evidence="4 17" id="KW-0812">Transmembrane</keyword>
<dbReference type="GO" id="GO:0015179">
    <property type="term" value="F:L-amino acid transmembrane transporter activity"/>
    <property type="evidence" value="ECO:0007669"/>
    <property type="project" value="TreeGrafter"/>
</dbReference>
<keyword evidence="5" id="KW-0532">Neurotransmitter transport</keyword>
<evidence type="ECO:0000256" key="1">
    <source>
        <dbReference type="ARBA" id="ARBA00004439"/>
    </source>
</evidence>
<dbReference type="GO" id="GO:0006836">
    <property type="term" value="P:neurotransmitter transport"/>
    <property type="evidence" value="ECO:0007669"/>
    <property type="project" value="UniProtKB-KW"/>
</dbReference>
<evidence type="ECO:0000256" key="13">
    <source>
        <dbReference type="ARBA" id="ARBA00039542"/>
    </source>
</evidence>
<comment type="function">
    <text evidence="16">Antiporter that exchanges vesicular protons for cytosolic 4-aminobutanoate or to a lesser extend glycine, thus allowing their secretion from nerve terminals. The transport is equally dependent on the chemical and electrical components of the proton gradient. May also transport beta-alanine. Acidification of GABAergic synaptic vesicles is a prerequisite for 4-aminobutanoate uptake.</text>
</comment>
<evidence type="ECO:0000256" key="16">
    <source>
        <dbReference type="ARBA" id="ARBA00046163"/>
    </source>
</evidence>
<accession>A0A5A9NJ49</accession>
<dbReference type="PANTHER" id="PTHR22950:SF689">
    <property type="entry name" value="VESICULAR INHIBITORY AMINO ACID TRANSPORTER"/>
    <property type="match status" value="1"/>
</dbReference>
<feature type="transmembrane region" description="Helical" evidence="17">
    <location>
        <begin position="242"/>
        <end position="260"/>
    </location>
</feature>
<comment type="subcellular location">
    <subcellularLocation>
        <location evidence="1">Cytoplasmic vesicle membrane</location>
        <topology evidence="1">Multi-pass membrane protein</topology>
    </subcellularLocation>
    <subcellularLocation>
        <location evidence="9">Presynapse</location>
    </subcellularLocation>
</comment>
<keyword evidence="6 17" id="KW-1133">Transmembrane helix</keyword>
<evidence type="ECO:0000256" key="6">
    <source>
        <dbReference type="ARBA" id="ARBA00022989"/>
    </source>
</evidence>
<dbReference type="Proteomes" id="UP000324632">
    <property type="component" value="Chromosome 18"/>
</dbReference>
<feature type="transmembrane region" description="Helical" evidence="17">
    <location>
        <begin position="281"/>
        <end position="299"/>
    </location>
</feature>
<comment type="catalytic activity">
    <reaction evidence="10">
        <text>beta-alanine(out) + n H(+)(in) = beta-alanine(in) + n H(+)(out)</text>
        <dbReference type="Rhea" id="RHEA:70987"/>
        <dbReference type="ChEBI" id="CHEBI:15378"/>
        <dbReference type="ChEBI" id="CHEBI:57966"/>
    </reaction>
</comment>
<gene>
    <name evidence="19" type="ORF">E1301_Tti023667</name>
</gene>